<accession>A0A381XA18</accession>
<organism evidence="8">
    <name type="scientific">marine metagenome</name>
    <dbReference type="NCBI Taxonomy" id="408172"/>
    <lineage>
        <taxon>unclassified sequences</taxon>
        <taxon>metagenomes</taxon>
        <taxon>ecological metagenomes</taxon>
    </lineage>
</organism>
<dbReference type="InterPro" id="IPR036291">
    <property type="entry name" value="NAD(P)-bd_dom_sf"/>
</dbReference>
<dbReference type="Pfam" id="PF01958">
    <property type="entry name" value="Asp_DH_C"/>
    <property type="match status" value="1"/>
</dbReference>
<dbReference type="Gene3D" id="3.40.50.720">
    <property type="entry name" value="NAD(P)-binding Rossmann-like Domain"/>
    <property type="match status" value="1"/>
</dbReference>
<dbReference type="SUPFAM" id="SSF51735">
    <property type="entry name" value="NAD(P)-binding Rossmann-fold domains"/>
    <property type="match status" value="1"/>
</dbReference>
<dbReference type="NCBIfam" id="NF009828">
    <property type="entry name" value="PRK13303.1-3"/>
    <property type="match status" value="1"/>
</dbReference>
<keyword evidence="2" id="KW-0662">Pyridine nucleotide biosynthesis</keyword>
<dbReference type="NCBIfam" id="NF009827">
    <property type="entry name" value="PRK13303.1-2"/>
    <property type="match status" value="1"/>
</dbReference>
<feature type="domain" description="Aspartate/homoserine dehydrogenase NAD-binding" evidence="7">
    <location>
        <begin position="8"/>
        <end position="122"/>
    </location>
</feature>
<keyword evidence="3" id="KW-0521">NADP</keyword>
<evidence type="ECO:0000256" key="2">
    <source>
        <dbReference type="ARBA" id="ARBA00022642"/>
    </source>
</evidence>
<evidence type="ECO:0000256" key="5">
    <source>
        <dbReference type="ARBA" id="ARBA00023027"/>
    </source>
</evidence>
<proteinExistence type="inferred from homology"/>
<dbReference type="PANTHER" id="PTHR31873">
    <property type="entry name" value="L-ASPARTATE DEHYDROGENASE-RELATED"/>
    <property type="match status" value="1"/>
</dbReference>
<name>A0A381XA18_9ZZZZ</name>
<evidence type="ECO:0000313" key="8">
    <source>
        <dbReference type="EMBL" id="SVA61574.1"/>
    </source>
</evidence>
<dbReference type="GO" id="GO:0050661">
    <property type="term" value="F:NADP binding"/>
    <property type="evidence" value="ECO:0007669"/>
    <property type="project" value="InterPro"/>
</dbReference>
<dbReference type="Gene3D" id="3.30.360.10">
    <property type="entry name" value="Dihydrodipicolinate Reductase, domain 2"/>
    <property type="match status" value="1"/>
</dbReference>
<dbReference type="NCBIfam" id="NF009829">
    <property type="entry name" value="PRK13303.1-4"/>
    <property type="match status" value="1"/>
</dbReference>
<dbReference type="AlphaFoldDB" id="A0A381XA18"/>
<keyword evidence="5" id="KW-0520">NAD</keyword>
<evidence type="ECO:0000256" key="4">
    <source>
        <dbReference type="ARBA" id="ARBA00023002"/>
    </source>
</evidence>
<dbReference type="InterPro" id="IPR005106">
    <property type="entry name" value="Asp/hSer_DH_NAD-bd"/>
</dbReference>
<evidence type="ECO:0000259" key="6">
    <source>
        <dbReference type="Pfam" id="PF01958"/>
    </source>
</evidence>
<dbReference type="EMBL" id="UINC01014439">
    <property type="protein sequence ID" value="SVA61574.1"/>
    <property type="molecule type" value="Genomic_DNA"/>
</dbReference>
<comment type="similarity">
    <text evidence="1">Belongs to the L-aspartate dehydrogenase family.</text>
</comment>
<evidence type="ECO:0000256" key="1">
    <source>
        <dbReference type="ARBA" id="ARBA00008331"/>
    </source>
</evidence>
<dbReference type="InterPro" id="IPR020626">
    <property type="entry name" value="Asp_DH_prok"/>
</dbReference>
<protein>
    <submittedName>
        <fullName evidence="8">Uncharacterized protein</fullName>
    </submittedName>
</protein>
<dbReference type="PIRSF" id="PIRSF005227">
    <property type="entry name" value="Asp_dh_NAD_syn"/>
    <property type="match status" value="1"/>
</dbReference>
<reference evidence="8" key="1">
    <citation type="submission" date="2018-05" db="EMBL/GenBank/DDBJ databases">
        <authorList>
            <person name="Lanie J.A."/>
            <person name="Ng W.-L."/>
            <person name="Kazmierczak K.M."/>
            <person name="Andrzejewski T.M."/>
            <person name="Davidsen T.M."/>
            <person name="Wayne K.J."/>
            <person name="Tettelin H."/>
            <person name="Glass J.I."/>
            <person name="Rusch D."/>
            <person name="Podicherti R."/>
            <person name="Tsui H.-C.T."/>
            <person name="Winkler M.E."/>
        </authorList>
    </citation>
    <scope>NUCLEOTIDE SEQUENCE</scope>
</reference>
<sequence length="268" mass="28048">MIRVGLIGYGGIAKTLLRHLTTASEGKAEVVGVLCKPGRQATVQEAVGVEVPVVERLEDLLVLSPGIVSECAGHAAVREFGEAVLQSGTDLMVISIGALADAELHDRLKDAATQSGRQILLPAGAIGAVDALVAARLSGLTKVRYCSRKPPGAWLGTLAESVCDLDHLKEATVFYRGTAREAALHYPKNANVAATVALAGLGFDETEVELCADPHTSRNTHEIEVRAKAGSFQIELEGIPSQENPKTSALTAFSVIRGLANLDAAIAI</sequence>
<dbReference type="InterPro" id="IPR011182">
    <property type="entry name" value="L-Asp_DH"/>
</dbReference>
<feature type="domain" description="Aspartate dehydrogenase" evidence="6">
    <location>
        <begin position="169"/>
        <end position="256"/>
    </location>
</feature>
<dbReference type="InterPro" id="IPR002811">
    <property type="entry name" value="Asp_DH"/>
</dbReference>
<dbReference type="PANTHER" id="PTHR31873:SF6">
    <property type="entry name" value="ASPARTATE DEHYDROGENASE DOMAIN-CONTAINING PROTEIN"/>
    <property type="match status" value="1"/>
</dbReference>
<dbReference type="GO" id="GO:0009435">
    <property type="term" value="P:NAD+ biosynthetic process"/>
    <property type="evidence" value="ECO:0007669"/>
    <property type="project" value="InterPro"/>
</dbReference>
<evidence type="ECO:0000256" key="3">
    <source>
        <dbReference type="ARBA" id="ARBA00022857"/>
    </source>
</evidence>
<dbReference type="Pfam" id="PF03447">
    <property type="entry name" value="NAD_binding_3"/>
    <property type="match status" value="1"/>
</dbReference>
<keyword evidence="4" id="KW-0560">Oxidoreductase</keyword>
<gene>
    <name evidence="8" type="ORF">METZ01_LOCUS114428</name>
</gene>
<dbReference type="HAMAP" id="MF_01265">
    <property type="entry name" value="NadX"/>
    <property type="match status" value="1"/>
</dbReference>
<evidence type="ECO:0000259" key="7">
    <source>
        <dbReference type="Pfam" id="PF03447"/>
    </source>
</evidence>
<dbReference type="SUPFAM" id="SSF55347">
    <property type="entry name" value="Glyceraldehyde-3-phosphate dehydrogenase-like, C-terminal domain"/>
    <property type="match status" value="1"/>
</dbReference>
<dbReference type="GO" id="GO:0033735">
    <property type="term" value="F:aspartate dehydrogenase [NAD(P)+] activity"/>
    <property type="evidence" value="ECO:0007669"/>
    <property type="project" value="InterPro"/>
</dbReference>